<dbReference type="RefSeq" id="WP_020869328.1">
    <property type="nucleotide sequence ID" value="NC_022785.1"/>
</dbReference>
<dbReference type="KEGG" id="src:M271_21845"/>
<comment type="caution">
    <text evidence="1">The sequence shown here is derived from an EMBL/GenBank/DDBJ whole genome shotgun (WGS) entry which is preliminary data.</text>
</comment>
<protein>
    <submittedName>
        <fullName evidence="1">Uncharacterized protein</fullName>
    </submittedName>
</protein>
<organism evidence="1 2">
    <name type="scientific">Streptomyces rapamycinicus (strain ATCC 29253 / DSM 41530 / NRRL 5491 / AYB-994)</name>
    <name type="common">Streptomyces hygroscopicus (strain ATCC 29253)</name>
    <dbReference type="NCBI Taxonomy" id="1343740"/>
    <lineage>
        <taxon>Bacteria</taxon>
        <taxon>Bacillati</taxon>
        <taxon>Actinomycetota</taxon>
        <taxon>Actinomycetes</taxon>
        <taxon>Kitasatosporales</taxon>
        <taxon>Streptomycetaceae</taxon>
        <taxon>Streptomyces</taxon>
        <taxon>Streptomyces violaceusniger group</taxon>
    </lineage>
</organism>
<evidence type="ECO:0000313" key="1">
    <source>
        <dbReference type="EMBL" id="RLV81051.1"/>
    </source>
</evidence>
<gene>
    <name evidence="1" type="ORF">D3C57_121740</name>
</gene>
<reference evidence="1 2" key="1">
    <citation type="journal article" date="2018" name="J. Biol. Chem.">
        <title>Discovery of the actinoplanic acid pathway in Streptomyces rapamycinicus reveals a genetically conserved synergism with rapamycin.</title>
        <authorList>
            <person name="Mrak P."/>
            <person name="Krastel P."/>
            <person name="Pivk Lukancic P."/>
            <person name="Tao J."/>
            <person name="Pistorius D."/>
            <person name="Moore C.M."/>
        </authorList>
    </citation>
    <scope>NUCLEOTIDE SEQUENCE [LARGE SCALE GENOMIC DNA]</scope>
    <source>
        <strain evidence="1 2">NRRL 5491</strain>
    </source>
</reference>
<accession>A0A0A0N936</accession>
<dbReference type="Proteomes" id="UP000281594">
    <property type="component" value="Unassembled WGS sequence"/>
</dbReference>
<proteinExistence type="predicted"/>
<dbReference type="AlphaFoldDB" id="A0A0A0N936"/>
<sequence length="109" mass="11762">MTEPIVYATMWRPVMEAAGYRCQCTGQCGNAHAKGKGRCPREHDQHASKHRGPVHLIAAPADPLSPTLAATKLPPGDLRAWCPDCHTAARRRATAAARNITPPQQAGLF</sequence>
<dbReference type="EMBL" id="QYCY01000001">
    <property type="protein sequence ID" value="RLV81051.1"/>
    <property type="molecule type" value="Genomic_DNA"/>
</dbReference>
<dbReference type="HOGENOM" id="CLU_174095_0_0_11"/>
<evidence type="ECO:0000313" key="2">
    <source>
        <dbReference type="Proteomes" id="UP000281594"/>
    </source>
</evidence>
<dbReference type="eggNOG" id="ENOG503292K">
    <property type="taxonomic scope" value="Bacteria"/>
</dbReference>
<name>A0A0A0N936_STRRN</name>
<dbReference type="STRING" id="1343740.M271_21845"/>